<protein>
    <recommendedName>
        <fullName evidence="3">DUF4367 domain-containing protein</fullName>
    </recommendedName>
</protein>
<evidence type="ECO:0000313" key="1">
    <source>
        <dbReference type="EMBL" id="OMD20731.1"/>
    </source>
</evidence>
<comment type="caution">
    <text evidence="1">The sequence shown here is derived from an EMBL/GenBank/DDBJ whole genome shotgun (WGS) entry which is preliminary data.</text>
</comment>
<accession>A0A1R0WT16</accession>
<dbReference type="AlphaFoldDB" id="A0A1R0WT16"/>
<name>A0A1R0WT16_9BACL</name>
<evidence type="ECO:0008006" key="3">
    <source>
        <dbReference type="Google" id="ProtNLM"/>
    </source>
</evidence>
<reference evidence="1 2" key="1">
    <citation type="submission" date="2016-10" db="EMBL/GenBank/DDBJ databases">
        <title>Paenibacillus species isolates.</title>
        <authorList>
            <person name="Beno S.M."/>
        </authorList>
    </citation>
    <scope>NUCLEOTIDE SEQUENCE [LARGE SCALE GENOMIC DNA]</scope>
    <source>
        <strain evidence="1 2">FSL H7-0604</strain>
    </source>
</reference>
<evidence type="ECO:0000313" key="2">
    <source>
        <dbReference type="Proteomes" id="UP000187465"/>
    </source>
</evidence>
<dbReference type="EMBL" id="MKQP01000089">
    <property type="protein sequence ID" value="OMD20731.1"/>
    <property type="molecule type" value="Genomic_DNA"/>
</dbReference>
<dbReference type="RefSeq" id="WP_076179868.1">
    <property type="nucleotide sequence ID" value="NZ_MKQP01000089.1"/>
</dbReference>
<organism evidence="1 2">
    <name type="scientific">Paenibacillus odorifer</name>
    <dbReference type="NCBI Taxonomy" id="189426"/>
    <lineage>
        <taxon>Bacteria</taxon>
        <taxon>Bacillati</taxon>
        <taxon>Bacillota</taxon>
        <taxon>Bacilli</taxon>
        <taxon>Bacillales</taxon>
        <taxon>Paenibacillaceae</taxon>
        <taxon>Paenibacillus</taxon>
    </lineage>
</organism>
<sequence length="394" mass="44133">MVRQRGFVEEKMIKKMDAVGSCEELDVKAAVMKRVRAIHEQQNTIGGEMTSVVSELKPFPEPEDPIMQKQKEMPQHPSRFRKRVLTGVSAAVLLGILGLGALQLSEHGKLSEQGSQFTIDITKPQGGIITLVNSGGKAVVKTVHNNTPDPTTSPAIEKYQSLSMTYKEQVLARLNTGEMAAYYVKDAELNKLELGLGYGNQLQFAFISPVYSKYQDFVKELKNVGDFWPGLPSSLADGYEFEQGTFNAAPLYRSLDTEYEEILEQFQKKATTDKTGQKLFMEKIAVNSIDNAEVTYHKGHERITLSLRQSAFRGYTMQVSILEGQTAEKWSVTGTGKEAVFIAAGTEKGSKTWSSQNRLYWYDEATQMVLSLSDKQESKLTREQWQKIATSFIH</sequence>
<proteinExistence type="predicted"/>
<dbReference type="Proteomes" id="UP000187465">
    <property type="component" value="Unassembled WGS sequence"/>
</dbReference>
<gene>
    <name evidence="1" type="ORF">BJP51_08315</name>
</gene>